<proteinExistence type="predicted"/>
<feature type="signal peptide" evidence="1">
    <location>
        <begin position="1"/>
        <end position="32"/>
    </location>
</feature>
<gene>
    <name evidence="2" type="ORF">GCM10007301_47210</name>
</gene>
<dbReference type="InterPro" id="IPR010466">
    <property type="entry name" value="DUF1058"/>
</dbReference>
<protein>
    <recommendedName>
        <fullName evidence="4">SH3-like domain-containing protein</fullName>
    </recommendedName>
</protein>
<reference evidence="2" key="1">
    <citation type="journal article" date="2014" name="Int. J. Syst. Evol. Microbiol.">
        <title>Complete genome sequence of Corynebacterium casei LMG S-19264T (=DSM 44701T), isolated from a smear-ripened cheese.</title>
        <authorList>
            <consortium name="US DOE Joint Genome Institute (JGI-PGF)"/>
            <person name="Walter F."/>
            <person name="Albersmeier A."/>
            <person name="Kalinowski J."/>
            <person name="Ruckert C."/>
        </authorList>
    </citation>
    <scope>NUCLEOTIDE SEQUENCE</scope>
    <source>
        <strain evidence="2">CCM 7897</strain>
    </source>
</reference>
<name>A0A917CAA1_9HYPH</name>
<reference evidence="2" key="2">
    <citation type="submission" date="2020-09" db="EMBL/GenBank/DDBJ databases">
        <authorList>
            <person name="Sun Q."/>
            <person name="Sedlacek I."/>
        </authorList>
    </citation>
    <scope>NUCLEOTIDE SEQUENCE</scope>
    <source>
        <strain evidence="2">CCM 7897</strain>
    </source>
</reference>
<organism evidence="2 3">
    <name type="scientific">Azorhizobium oxalatiphilum</name>
    <dbReference type="NCBI Taxonomy" id="980631"/>
    <lineage>
        <taxon>Bacteria</taxon>
        <taxon>Pseudomonadati</taxon>
        <taxon>Pseudomonadota</taxon>
        <taxon>Alphaproteobacteria</taxon>
        <taxon>Hyphomicrobiales</taxon>
        <taxon>Xanthobacteraceae</taxon>
        <taxon>Azorhizobium</taxon>
    </lineage>
</organism>
<accession>A0A917CAA1</accession>
<comment type="caution">
    <text evidence="2">The sequence shown here is derived from an EMBL/GenBank/DDBJ whole genome shotgun (WGS) entry which is preliminary data.</text>
</comment>
<evidence type="ECO:0008006" key="4">
    <source>
        <dbReference type="Google" id="ProtNLM"/>
    </source>
</evidence>
<dbReference type="Proteomes" id="UP000606044">
    <property type="component" value="Unassembled WGS sequence"/>
</dbReference>
<dbReference type="PROSITE" id="PS51318">
    <property type="entry name" value="TAT"/>
    <property type="match status" value="1"/>
</dbReference>
<dbReference type="InterPro" id="IPR006311">
    <property type="entry name" value="TAT_signal"/>
</dbReference>
<dbReference type="AlphaFoldDB" id="A0A917CAA1"/>
<dbReference type="Pfam" id="PF06347">
    <property type="entry name" value="SH3_4"/>
    <property type="match status" value="2"/>
</dbReference>
<evidence type="ECO:0000313" key="2">
    <source>
        <dbReference type="EMBL" id="GGF81654.1"/>
    </source>
</evidence>
<evidence type="ECO:0000256" key="1">
    <source>
        <dbReference type="SAM" id="SignalP"/>
    </source>
</evidence>
<dbReference type="Gene3D" id="2.30.30.40">
    <property type="entry name" value="SH3 Domains"/>
    <property type="match status" value="1"/>
</dbReference>
<keyword evidence="1" id="KW-0732">Signal</keyword>
<sequence>MSMTWRHLFRARVATMALLVAAMLPLAPAARAADEDKATGTGLPVPRFVSLKADRVNVRNGPNRDQDVAWIFTRAGLPVEITAEFETWRRIRDADGSEGWVYHSMLSGRRTALVTPWTKGAPVTLREKPEAESRAVARLEPSVLGVVKSCDGKWCRITGEGYDGYVEQGKLWGVYPNEKVD</sequence>
<dbReference type="EMBL" id="BMCT01000008">
    <property type="protein sequence ID" value="GGF81654.1"/>
    <property type="molecule type" value="Genomic_DNA"/>
</dbReference>
<feature type="chain" id="PRO_5037645896" description="SH3-like domain-containing protein" evidence="1">
    <location>
        <begin position="33"/>
        <end position="181"/>
    </location>
</feature>
<evidence type="ECO:0000313" key="3">
    <source>
        <dbReference type="Proteomes" id="UP000606044"/>
    </source>
</evidence>
<keyword evidence="3" id="KW-1185">Reference proteome</keyword>